<dbReference type="EMBL" id="PYNF01000003">
    <property type="protein sequence ID" value="PSV00693.1"/>
    <property type="molecule type" value="Genomic_DNA"/>
</dbReference>
<dbReference type="RefSeq" id="WP_107289323.1">
    <property type="nucleotide sequence ID" value="NZ_PYNF01000003.1"/>
</dbReference>
<dbReference type="AlphaFoldDB" id="A0A2T3KLY6"/>
<evidence type="ECO:0000313" key="3">
    <source>
        <dbReference type="Proteomes" id="UP000241426"/>
    </source>
</evidence>
<dbReference type="Proteomes" id="UP000241426">
    <property type="component" value="Unassembled WGS sequence"/>
</dbReference>
<dbReference type="CDD" id="cd21143">
    <property type="entry name" value="Cas5fv"/>
    <property type="match status" value="1"/>
</dbReference>
<proteinExistence type="predicted"/>
<sequence>MLITVDYESSYRNSFLDGSNNEPIPKKGRSFCASSKSLNDTKKVNYKKREITIDTVMGVLNRLIGDQRKLFQSRESRDYYFADLERDSKISFDDKPTRINDELIYLRNISGSTDPSGYSGVINDTLPLITAPFARELWETIMVSPDELCHRITTNFAGTYEAVEFEMHPMAIFDRMSGSLQKYKPLPYTGVFKAAHDILQEAIPKFNALMVKETKTKSETLIKTTPLYCSALYFKLIELESRGIDISVVTEKSGAIKGFSKNSVTPKDFIAKFSHEKKVWGNPYLMETRTKGEGRMRHSLTVASGSLDIIIDVPEERAIEIKSMIEDARLSTFYLGKKGSAYVSKISTRSQQ</sequence>
<name>A0A2T3KLY6_9GAMM</name>
<reference evidence="2 3" key="1">
    <citation type="submission" date="2018-01" db="EMBL/GenBank/DDBJ databases">
        <title>Whole genome sequencing of Histamine producing bacteria.</title>
        <authorList>
            <person name="Butler K."/>
        </authorList>
    </citation>
    <scope>NUCLEOTIDE SEQUENCE [LARGE SCALE GENOMIC DNA]</scope>
    <source>
        <strain evidence="2 3">FS-7.2</strain>
    </source>
</reference>
<organism evidence="2 3">
    <name type="scientific">Photobacterium kishitanii</name>
    <dbReference type="NCBI Taxonomy" id="318456"/>
    <lineage>
        <taxon>Bacteria</taxon>
        <taxon>Pseudomonadati</taxon>
        <taxon>Pseudomonadota</taxon>
        <taxon>Gammaproteobacteria</taxon>
        <taxon>Vibrionales</taxon>
        <taxon>Vibrionaceae</taxon>
        <taxon>Photobacterium</taxon>
    </lineage>
</organism>
<evidence type="ECO:0000259" key="1">
    <source>
        <dbReference type="Pfam" id="PF20158"/>
    </source>
</evidence>
<comment type="caution">
    <text evidence="2">The sequence shown here is derived from an EMBL/GenBank/DDBJ whole genome shotgun (WGS) entry which is preliminary data.</text>
</comment>
<evidence type="ECO:0000313" key="2">
    <source>
        <dbReference type="EMBL" id="PSV00693.1"/>
    </source>
</evidence>
<dbReference type="InterPro" id="IPR045374">
    <property type="entry name" value="Cas5fv_helical"/>
</dbReference>
<gene>
    <name evidence="2" type="ORF">C9J27_06010</name>
</gene>
<dbReference type="Pfam" id="PF20158">
    <property type="entry name" value="Cas5fv_helical"/>
    <property type="match status" value="1"/>
</dbReference>
<dbReference type="InterPro" id="IPR047583">
    <property type="entry name" value="Cas5fv"/>
</dbReference>
<feature type="domain" description="Cas5fv helical" evidence="1">
    <location>
        <begin position="112"/>
        <end position="278"/>
    </location>
</feature>
<protein>
    <recommendedName>
        <fullName evidence="1">Cas5fv helical domain-containing protein</fullName>
    </recommendedName>
</protein>
<accession>A0A2T3KLY6</accession>